<feature type="transmembrane region" description="Helical" evidence="2">
    <location>
        <begin position="258"/>
        <end position="278"/>
    </location>
</feature>
<name>A0A1C3KKG5_PLAOA</name>
<dbReference type="VEuPathDB" id="PlasmoDB:PocGH01_10041400"/>
<keyword evidence="2" id="KW-0472">Membrane</keyword>
<proteinExistence type="predicted"/>
<dbReference type="AlphaFoldDB" id="A0A1C3KKG5"/>
<evidence type="ECO:0000256" key="1">
    <source>
        <dbReference type="SAM" id="MobiDB-lite"/>
    </source>
</evidence>
<dbReference type="Proteomes" id="UP000243200">
    <property type="component" value="Unassembled WGS sequence"/>
</dbReference>
<reference evidence="3 4" key="1">
    <citation type="submission" date="2016-06" db="EMBL/GenBank/DDBJ databases">
        <authorList>
            <consortium name="Pathogen Informatics"/>
        </authorList>
    </citation>
    <scope>NUCLEOTIDE SEQUENCE [LARGE SCALE GENOMIC DNA]</scope>
</reference>
<sequence>MDSQEGANNPNLPGNLGENAPDLNPEDFPGFRELTPEEIEKLNELMSEIAKSVHSAEEAATETPAQGVGELSTSDQLPDVGELPNLEGLTDAVEELPTEVPDFANINAEAPLGDLTNETVVESVDANAELGNANTELVDVPAELVDVPAELVDVPAELGEVPAELGDAAAAAAAVPGDAVPSPNLDEMFSEESIRQLREAIENAPCYKRKLEELQQQQQNKLAQIDIGPSSSMISPLFKLQFFGSYVKGMMQLLKENYLVALVVGLVLLNIVLFISYFNTSKSVSIKKEKDKHLKFHTYLRI</sequence>
<accession>A0A1C3KKG5</accession>
<dbReference type="VEuPathDB" id="PlasmoDB:POWCR01_000216100"/>
<keyword evidence="2" id="KW-1133">Transmembrane helix</keyword>
<keyword evidence="2" id="KW-0812">Transmembrane</keyword>
<evidence type="ECO:0000256" key="2">
    <source>
        <dbReference type="SAM" id="Phobius"/>
    </source>
</evidence>
<dbReference type="OrthoDB" id="387664at2759"/>
<organism evidence="3 4">
    <name type="scientific">Plasmodium ovale</name>
    <name type="common">malaria parasite P. ovale</name>
    <dbReference type="NCBI Taxonomy" id="36330"/>
    <lineage>
        <taxon>Eukaryota</taxon>
        <taxon>Sar</taxon>
        <taxon>Alveolata</taxon>
        <taxon>Apicomplexa</taxon>
        <taxon>Aconoidasida</taxon>
        <taxon>Haemosporida</taxon>
        <taxon>Plasmodiidae</taxon>
        <taxon>Plasmodium</taxon>
        <taxon>Plasmodium (Plasmodium)</taxon>
    </lineage>
</organism>
<evidence type="ECO:0000313" key="4">
    <source>
        <dbReference type="Proteomes" id="UP000243200"/>
    </source>
</evidence>
<feature type="compositionally biased region" description="Low complexity" evidence="1">
    <location>
        <begin position="1"/>
        <end position="21"/>
    </location>
</feature>
<gene>
    <name evidence="3" type="primary">SBP1</name>
    <name evidence="3" type="ORF">POWCR01_000216100</name>
</gene>
<evidence type="ECO:0000313" key="3">
    <source>
        <dbReference type="EMBL" id="SBT74427.1"/>
    </source>
</evidence>
<feature type="region of interest" description="Disordered" evidence="1">
    <location>
        <begin position="1"/>
        <end position="35"/>
    </location>
</feature>
<protein>
    <submittedName>
        <fullName evidence="3">Skeleton-binding protein 1, putative</fullName>
    </submittedName>
</protein>
<feature type="region of interest" description="Disordered" evidence="1">
    <location>
        <begin position="50"/>
        <end position="84"/>
    </location>
</feature>
<dbReference type="EMBL" id="FLRJ01000704">
    <property type="protein sequence ID" value="SBT74427.1"/>
    <property type="molecule type" value="Genomic_DNA"/>
</dbReference>